<feature type="domain" description="Lactate/malate dehydrogenase C-terminal" evidence="12">
    <location>
        <begin position="128"/>
        <end position="304"/>
    </location>
</feature>
<dbReference type="InterPro" id="IPR015955">
    <property type="entry name" value="Lactate_DH/Glyco_Ohase_4_C"/>
</dbReference>
<accession>F0ZJ23</accession>
<dbReference type="InterPro" id="IPR001252">
    <property type="entry name" value="Malate_DH_AS"/>
</dbReference>
<dbReference type="RefSeq" id="XP_003287425.1">
    <property type="nucleotide sequence ID" value="XM_003287377.1"/>
</dbReference>
<evidence type="ECO:0000256" key="3">
    <source>
        <dbReference type="ARBA" id="ARBA00012995"/>
    </source>
</evidence>
<feature type="binding site" evidence="7">
    <location>
        <position position="134"/>
    </location>
    <ligand>
        <name>substrate</name>
    </ligand>
</feature>
<dbReference type="OMA" id="HTWVNGT"/>
<dbReference type="OrthoDB" id="4069699at2759"/>
<keyword evidence="14" id="KW-1185">Reference proteome</keyword>
<proteinExistence type="inferred from homology"/>
<name>F0ZJ23_DICPU</name>
<feature type="binding site" evidence="8">
    <location>
        <begin position="101"/>
        <end position="103"/>
    </location>
    <ligand>
        <name>NAD(+)</name>
        <dbReference type="ChEBI" id="CHEBI:57540"/>
    </ligand>
</feature>
<dbReference type="Proteomes" id="UP000001064">
    <property type="component" value="Unassembled WGS sequence"/>
</dbReference>
<dbReference type="InterPro" id="IPR010945">
    <property type="entry name" value="Malate_DH_type2"/>
</dbReference>
<dbReference type="Gene3D" id="3.90.110.10">
    <property type="entry name" value="Lactate dehydrogenase/glycoside hydrolase, family 4, C-terminal"/>
    <property type="match status" value="1"/>
</dbReference>
<dbReference type="InterPro" id="IPR001236">
    <property type="entry name" value="Lactate/malate_DH_N"/>
</dbReference>
<feature type="binding site" evidence="7">
    <location>
        <position position="103"/>
    </location>
    <ligand>
        <name>substrate</name>
    </ligand>
</feature>
<dbReference type="FunCoup" id="F0ZJ23">
    <property type="interactions" value="224"/>
</dbReference>
<dbReference type="InterPro" id="IPR036291">
    <property type="entry name" value="NAD(P)-bd_dom_sf"/>
</dbReference>
<evidence type="ECO:0000259" key="11">
    <source>
        <dbReference type="Pfam" id="PF00056"/>
    </source>
</evidence>
<feature type="active site" description="Proton acceptor" evidence="6">
    <location>
        <position position="159"/>
    </location>
</feature>
<reference evidence="14" key="1">
    <citation type="journal article" date="2011" name="Genome Biol.">
        <title>Comparative genomics of the social amoebae Dictyostelium discoideum and Dictyostelium purpureum.</title>
        <authorList>
            <consortium name="US DOE Joint Genome Institute (JGI-PGF)"/>
            <person name="Sucgang R."/>
            <person name="Kuo A."/>
            <person name="Tian X."/>
            <person name="Salerno W."/>
            <person name="Parikh A."/>
            <person name="Feasley C.L."/>
            <person name="Dalin E."/>
            <person name="Tu H."/>
            <person name="Huang E."/>
            <person name="Barry K."/>
            <person name="Lindquist E."/>
            <person name="Shapiro H."/>
            <person name="Bruce D."/>
            <person name="Schmutz J."/>
            <person name="Salamov A."/>
            <person name="Fey P."/>
            <person name="Gaudet P."/>
            <person name="Anjard C."/>
            <person name="Babu M.M."/>
            <person name="Basu S."/>
            <person name="Bushmanova Y."/>
            <person name="van der Wel H."/>
            <person name="Katoh-Kurasawa M."/>
            <person name="Dinh C."/>
            <person name="Coutinho P.M."/>
            <person name="Saito T."/>
            <person name="Elias M."/>
            <person name="Schaap P."/>
            <person name="Kay R.R."/>
            <person name="Henrissat B."/>
            <person name="Eichinger L."/>
            <person name="Rivero F."/>
            <person name="Putnam N.H."/>
            <person name="West C.M."/>
            <person name="Loomis W.F."/>
            <person name="Chisholm R.L."/>
            <person name="Shaulsky G."/>
            <person name="Strassmann J.E."/>
            <person name="Queller D.C."/>
            <person name="Kuspa A."/>
            <person name="Grigoriev I.V."/>
        </authorList>
    </citation>
    <scope>NUCLEOTIDE SEQUENCE [LARGE SCALE GENOMIC DNA]</scope>
    <source>
        <strain evidence="14">QSDP1</strain>
    </source>
</reference>
<dbReference type="KEGG" id="dpp:DICPUDRAFT_91907"/>
<dbReference type="EMBL" id="GL871039">
    <property type="protein sequence ID" value="EGC36050.1"/>
    <property type="molecule type" value="Genomic_DNA"/>
</dbReference>
<dbReference type="GO" id="GO:0006108">
    <property type="term" value="P:malate metabolic process"/>
    <property type="evidence" value="ECO:0000318"/>
    <property type="project" value="GO_Central"/>
</dbReference>
<comment type="catalytic activity">
    <reaction evidence="10">
        <text>(S)-malate + NAD(+) = oxaloacetate + NADH + H(+)</text>
        <dbReference type="Rhea" id="RHEA:21432"/>
        <dbReference type="ChEBI" id="CHEBI:15378"/>
        <dbReference type="ChEBI" id="CHEBI:15589"/>
        <dbReference type="ChEBI" id="CHEBI:16452"/>
        <dbReference type="ChEBI" id="CHEBI:57540"/>
        <dbReference type="ChEBI" id="CHEBI:57945"/>
        <dbReference type="EC" id="1.1.1.37"/>
    </reaction>
</comment>
<dbReference type="FunFam" id="3.40.50.720:FF:000010">
    <property type="entry name" value="Malate dehydrogenase"/>
    <property type="match status" value="1"/>
</dbReference>
<organism evidence="13 14">
    <name type="scientific">Dictyostelium purpureum</name>
    <name type="common">Slime mold</name>
    <dbReference type="NCBI Taxonomy" id="5786"/>
    <lineage>
        <taxon>Eukaryota</taxon>
        <taxon>Amoebozoa</taxon>
        <taxon>Evosea</taxon>
        <taxon>Eumycetozoa</taxon>
        <taxon>Dictyostelia</taxon>
        <taxon>Dictyosteliales</taxon>
        <taxon>Dictyosteliaceae</taxon>
        <taxon>Dictyostelium</taxon>
    </lineage>
</organism>
<dbReference type="Pfam" id="PF02866">
    <property type="entry name" value="Ldh_1_C"/>
    <property type="match status" value="1"/>
</dbReference>
<comment type="function">
    <text evidence="1">Catalyzes the reversible oxidation of malate to oxaloacetate.</text>
</comment>
<dbReference type="EC" id="1.1.1.37" evidence="3 10"/>
<dbReference type="FunFam" id="3.90.110.10:FF:000002">
    <property type="entry name" value="Malate dehydrogenase"/>
    <property type="match status" value="1"/>
</dbReference>
<feature type="domain" description="Lactate/malate dehydrogenase N-terminal" evidence="11">
    <location>
        <begin position="10"/>
        <end position="121"/>
    </location>
</feature>
<dbReference type="InParanoid" id="F0ZJ23"/>
<feature type="binding site" evidence="8">
    <location>
        <position position="77"/>
    </location>
    <ligand>
        <name>NAD(+)</name>
        <dbReference type="ChEBI" id="CHEBI:57540"/>
    </ligand>
</feature>
<keyword evidence="4 9" id="KW-0560">Oxidoreductase</keyword>
<evidence type="ECO:0000256" key="9">
    <source>
        <dbReference type="RuleBase" id="RU003369"/>
    </source>
</evidence>
<dbReference type="VEuPathDB" id="AmoebaDB:DICPUDRAFT_91907"/>
<evidence type="ECO:0000256" key="8">
    <source>
        <dbReference type="PIRSR" id="PIRSR000102-3"/>
    </source>
</evidence>
<dbReference type="PANTHER" id="PTHR23382">
    <property type="entry name" value="MALATE DEHYDROGENASE"/>
    <property type="match status" value="1"/>
</dbReference>
<keyword evidence="10" id="KW-0816">Tricarboxylic acid cycle</keyword>
<dbReference type="SUPFAM" id="SSF51735">
    <property type="entry name" value="NAD(P)-binding Rossmann-fold domains"/>
    <property type="match status" value="1"/>
</dbReference>
<evidence type="ECO:0000259" key="12">
    <source>
        <dbReference type="Pfam" id="PF02866"/>
    </source>
</evidence>
<dbReference type="GO" id="GO:0030060">
    <property type="term" value="F:L-malate dehydrogenase (NAD+) activity"/>
    <property type="evidence" value="ECO:0000318"/>
    <property type="project" value="GO_Central"/>
</dbReference>
<dbReference type="SUPFAM" id="SSF56327">
    <property type="entry name" value="LDH C-terminal domain-like"/>
    <property type="match status" value="1"/>
</dbReference>
<evidence type="ECO:0000256" key="10">
    <source>
        <dbReference type="RuleBase" id="RU003405"/>
    </source>
</evidence>
<dbReference type="InterPro" id="IPR001557">
    <property type="entry name" value="L-lactate/malate_DH"/>
</dbReference>
<dbReference type="eggNOG" id="KOG1496">
    <property type="taxonomic scope" value="Eukaryota"/>
</dbReference>
<feature type="binding site" evidence="7">
    <location>
        <position position="64"/>
    </location>
    <ligand>
        <name>substrate</name>
    </ligand>
</feature>
<evidence type="ECO:0000256" key="6">
    <source>
        <dbReference type="PIRSR" id="PIRSR000102-1"/>
    </source>
</evidence>
<evidence type="ECO:0000256" key="5">
    <source>
        <dbReference type="ARBA" id="ARBA00023027"/>
    </source>
</evidence>
<dbReference type="NCBIfam" id="TIGR01759">
    <property type="entry name" value="MalateDH-SF1"/>
    <property type="match status" value="1"/>
</dbReference>
<protein>
    <recommendedName>
        <fullName evidence="3 10">Malate dehydrogenase</fullName>
        <ecNumber evidence="3 10">1.1.1.37</ecNumber>
    </recommendedName>
</protein>
<evidence type="ECO:0000313" key="13">
    <source>
        <dbReference type="EMBL" id="EGC36050.1"/>
    </source>
</evidence>
<dbReference type="PROSITE" id="PS00068">
    <property type="entry name" value="MDH"/>
    <property type="match status" value="1"/>
</dbReference>
<feature type="binding site" evidence="7">
    <location>
        <position position="70"/>
    </location>
    <ligand>
        <name>substrate</name>
    </ligand>
</feature>
<gene>
    <name evidence="13" type="ORF">DICPUDRAFT_91907</name>
</gene>
<dbReference type="STRING" id="5786.F0ZJ23"/>
<dbReference type="PIRSF" id="PIRSF000102">
    <property type="entry name" value="Lac_mal_DH"/>
    <property type="match status" value="1"/>
</dbReference>
<dbReference type="GO" id="GO:0006107">
    <property type="term" value="P:oxaloacetate metabolic process"/>
    <property type="evidence" value="ECO:0000318"/>
    <property type="project" value="GO_Central"/>
</dbReference>
<dbReference type="GeneID" id="10501362"/>
<sequence>MFGPHQKIILHLLDIPKMADALKGVVMELQDSSYPLLDSVVATTDVQTAFLHINVAILVGAFPRGPGMQRKDLLKVNVSIFKEQGEALNKYASRDVKVLVVGNPANTNALTALTKASDLPTANFSALTRLDQNRAQSMISEKVGVSVENVNNVIIWGNHSLTQVPDVNHGYISNYPQRDLVSPIKSAVEDEKWLNEQFIPLVQNRGAAVIAARKLSSAASAANAIVGHMRDWLLGTRDGEVVSMAVYSDGSYNIPKGLIFSFPVTCRQGQWSIVQDLKISPFIQAKLELTTKELEEEKQVALSFLN</sequence>
<comment type="similarity">
    <text evidence="2">Belongs to the LDH/MDH superfamily. MDH type 2 family.</text>
</comment>
<dbReference type="GO" id="GO:0006099">
    <property type="term" value="P:tricarboxylic acid cycle"/>
    <property type="evidence" value="ECO:0000318"/>
    <property type="project" value="GO_Central"/>
</dbReference>
<dbReference type="InterPro" id="IPR022383">
    <property type="entry name" value="Lactate/malate_DH_C"/>
</dbReference>
<evidence type="ECO:0000313" key="14">
    <source>
        <dbReference type="Proteomes" id="UP000001064"/>
    </source>
</evidence>
<evidence type="ECO:0000256" key="7">
    <source>
        <dbReference type="PIRSR" id="PIRSR000102-2"/>
    </source>
</evidence>
<evidence type="ECO:0000256" key="1">
    <source>
        <dbReference type="ARBA" id="ARBA00003966"/>
    </source>
</evidence>
<feature type="binding site" evidence="8">
    <location>
        <position position="14"/>
    </location>
    <ligand>
        <name>NAD(+)</name>
        <dbReference type="ChEBI" id="CHEBI:57540"/>
    </ligand>
</feature>
<dbReference type="NCBIfam" id="NF003916">
    <property type="entry name" value="PRK05442.1"/>
    <property type="match status" value="1"/>
</dbReference>
<dbReference type="Gene3D" id="3.40.50.720">
    <property type="entry name" value="NAD(P)-binding Rossmann-like Domain"/>
    <property type="match status" value="1"/>
</dbReference>
<evidence type="ECO:0000256" key="4">
    <source>
        <dbReference type="ARBA" id="ARBA00023002"/>
    </source>
</evidence>
<dbReference type="Pfam" id="PF00056">
    <property type="entry name" value="Ldh_1_N"/>
    <property type="match status" value="1"/>
</dbReference>
<dbReference type="AlphaFoldDB" id="F0ZJ23"/>
<evidence type="ECO:0000256" key="2">
    <source>
        <dbReference type="ARBA" id="ARBA00009613"/>
    </source>
</evidence>
<keyword evidence="5 8" id="KW-0520">NAD</keyword>